<accession>A0A9D1FPJ0</accession>
<gene>
    <name evidence="3" type="ORF">IAB51_12725</name>
</gene>
<evidence type="ECO:0000313" key="3">
    <source>
        <dbReference type="EMBL" id="HIS77641.1"/>
    </source>
</evidence>
<dbReference type="SMART" id="SM00363">
    <property type="entry name" value="S4"/>
    <property type="match status" value="1"/>
</dbReference>
<proteinExistence type="predicted"/>
<dbReference type="PROSITE" id="PS50889">
    <property type="entry name" value="S4"/>
    <property type="match status" value="1"/>
</dbReference>
<dbReference type="AlphaFoldDB" id="A0A9D1FPJ0"/>
<organism evidence="3 4">
    <name type="scientific">Candidatus Merdivicinus excrementipullorum</name>
    <dbReference type="NCBI Taxonomy" id="2840867"/>
    <lineage>
        <taxon>Bacteria</taxon>
        <taxon>Bacillati</taxon>
        <taxon>Bacillota</taxon>
        <taxon>Clostridia</taxon>
        <taxon>Eubacteriales</taxon>
        <taxon>Oscillospiraceae</taxon>
        <taxon>Oscillospiraceae incertae sedis</taxon>
        <taxon>Candidatus Merdivicinus</taxon>
    </lineage>
</organism>
<evidence type="ECO:0000256" key="1">
    <source>
        <dbReference type="PROSITE-ProRule" id="PRU00182"/>
    </source>
</evidence>
<dbReference type="InterPro" id="IPR002942">
    <property type="entry name" value="S4_RNA-bd"/>
</dbReference>
<dbReference type="CDD" id="cd00165">
    <property type="entry name" value="S4"/>
    <property type="match status" value="1"/>
</dbReference>
<comment type="caution">
    <text evidence="3">The sequence shown here is derived from an EMBL/GenBank/DDBJ whole genome shotgun (WGS) entry which is preliminary data.</text>
</comment>
<feature type="domain" description="RNA-binding S4" evidence="2">
    <location>
        <begin position="13"/>
        <end position="69"/>
    </location>
</feature>
<reference evidence="3" key="1">
    <citation type="submission" date="2020-10" db="EMBL/GenBank/DDBJ databases">
        <authorList>
            <person name="Gilroy R."/>
        </authorList>
    </citation>
    <scope>NUCLEOTIDE SEQUENCE</scope>
    <source>
        <strain evidence="3">CHK199-13235</strain>
    </source>
</reference>
<dbReference type="EMBL" id="DVJP01000082">
    <property type="protein sequence ID" value="HIS77641.1"/>
    <property type="molecule type" value="Genomic_DNA"/>
</dbReference>
<dbReference type="Proteomes" id="UP000824002">
    <property type="component" value="Unassembled WGS sequence"/>
</dbReference>
<protein>
    <submittedName>
        <fullName evidence="3">RNA-binding S4 domain-containing protein</fullName>
    </submittedName>
</protein>
<dbReference type="GO" id="GO:0003723">
    <property type="term" value="F:RNA binding"/>
    <property type="evidence" value="ECO:0007669"/>
    <property type="project" value="UniProtKB-KW"/>
</dbReference>
<keyword evidence="1" id="KW-0694">RNA-binding</keyword>
<dbReference type="SUPFAM" id="SSF55174">
    <property type="entry name" value="Alpha-L RNA-binding motif"/>
    <property type="match status" value="1"/>
</dbReference>
<sequence>MITKHIKIKTGFIRMDQFLKFAGVAETGGHAKQLIQEGLILCNGEVCTQRGKKLYPGDEVTVEEYRLLVD</sequence>
<dbReference type="Pfam" id="PF13275">
    <property type="entry name" value="S4_2"/>
    <property type="match status" value="1"/>
</dbReference>
<name>A0A9D1FPJ0_9FIRM</name>
<dbReference type="Gene3D" id="3.10.290.10">
    <property type="entry name" value="RNA-binding S4 domain"/>
    <property type="match status" value="1"/>
</dbReference>
<evidence type="ECO:0000259" key="2">
    <source>
        <dbReference type="SMART" id="SM00363"/>
    </source>
</evidence>
<reference evidence="3" key="2">
    <citation type="journal article" date="2021" name="PeerJ">
        <title>Extensive microbial diversity within the chicken gut microbiome revealed by metagenomics and culture.</title>
        <authorList>
            <person name="Gilroy R."/>
            <person name="Ravi A."/>
            <person name="Getino M."/>
            <person name="Pursley I."/>
            <person name="Horton D.L."/>
            <person name="Alikhan N.F."/>
            <person name="Baker D."/>
            <person name="Gharbi K."/>
            <person name="Hall N."/>
            <person name="Watson M."/>
            <person name="Adriaenssens E.M."/>
            <person name="Foster-Nyarko E."/>
            <person name="Jarju S."/>
            <person name="Secka A."/>
            <person name="Antonio M."/>
            <person name="Oren A."/>
            <person name="Chaudhuri R.R."/>
            <person name="La Ragione R."/>
            <person name="Hildebrand F."/>
            <person name="Pallen M.J."/>
        </authorList>
    </citation>
    <scope>NUCLEOTIDE SEQUENCE</scope>
    <source>
        <strain evidence="3">CHK199-13235</strain>
    </source>
</reference>
<evidence type="ECO:0000313" key="4">
    <source>
        <dbReference type="Proteomes" id="UP000824002"/>
    </source>
</evidence>
<dbReference type="InterPro" id="IPR036986">
    <property type="entry name" value="S4_RNA-bd_sf"/>
</dbReference>